<evidence type="ECO:0000313" key="4">
    <source>
        <dbReference type="EMBL" id="MXV00408.1"/>
    </source>
</evidence>
<evidence type="ECO:0000256" key="2">
    <source>
        <dbReference type="ARBA" id="ARBA00022737"/>
    </source>
</evidence>
<dbReference type="EMBL" id="GIFC01018324">
    <property type="protein sequence ID" value="MXV00408.1"/>
    <property type="molecule type" value="Transcribed_RNA"/>
</dbReference>
<dbReference type="SUPFAM" id="SSF117281">
    <property type="entry name" value="Kelch motif"/>
    <property type="match status" value="3"/>
</dbReference>
<evidence type="ECO:0008006" key="5">
    <source>
        <dbReference type="Google" id="ProtNLM"/>
    </source>
</evidence>
<dbReference type="InterPro" id="IPR015915">
    <property type="entry name" value="Kelch-typ_b-propeller"/>
</dbReference>
<keyword evidence="1" id="KW-0880">Kelch repeat</keyword>
<dbReference type="SMART" id="SM00612">
    <property type="entry name" value="Kelch"/>
    <property type="match status" value="8"/>
</dbReference>
<dbReference type="Gene3D" id="2.120.10.80">
    <property type="entry name" value="Kelch-type beta propeller"/>
    <property type="match status" value="3"/>
</dbReference>
<evidence type="ECO:0000256" key="1">
    <source>
        <dbReference type="ARBA" id="ARBA00022441"/>
    </source>
</evidence>
<dbReference type="PANTHER" id="PTHR46344">
    <property type="entry name" value="OS02G0202900 PROTEIN"/>
    <property type="match status" value="1"/>
</dbReference>
<dbReference type="PANTHER" id="PTHR46344:SF19">
    <property type="entry name" value="F-BOX DOMAIN-CONTAINING PROTEIN"/>
    <property type="match status" value="1"/>
</dbReference>
<reference evidence="4" key="1">
    <citation type="submission" date="2019-12" db="EMBL/GenBank/DDBJ databases">
        <title>An insight into the sialome of adult female Ixodes ricinus ticks feeding for 6 days.</title>
        <authorList>
            <person name="Perner J."/>
            <person name="Ribeiro J.M.C."/>
        </authorList>
    </citation>
    <scope>NUCLEOTIDE SEQUENCE</scope>
    <source>
        <strain evidence="4">Semi-engorged</strain>
        <tissue evidence="4">Salivary glands</tissue>
    </source>
</reference>
<keyword evidence="2" id="KW-0677">Repeat</keyword>
<sequence length="667" mass="72829">MGCGVAFLSGMVYVVGGVTTKRQVFTGMVPAEVLSTVYATDPDERAWVRRPSLPEPRAYTTALTIHHELWIVGGLKTAGRDPAVFSNVTEVLAFDSLRGRWEFRFKMLRARHGVAAASADDRVYVMGGMTCLDGSSVDDVDVFHRQRLTFLDCQCLPRTITGLAAVTLPPESVDSTSTPKGDGGKPTAVPASPKLDQGDQNRKRKPPAIPQKNLVSDRDRSLEEVEVPADTRRVPRDAGDLDDGEQAAWPPSKLELDSSTFLGVGELKLRTPMSRPSLPRFYHYVPVAPTNDPHHGITVKVDDDFQKTKEVLGLRDAIGLPAFAKKLRRVRKIQDETLPVILTFGGLDPRDPLNYANGRVVLHYHVLKNRWDLCGMMPEPRSYHGAVLIGGTVYITGGFDPETRKCGELVASKTTFAYDLETMEWSRKADMISARAAHGAIACLDKVYVFGGRGRLGRALTSTEVYDPGSDSWKEVTPLDIARMAVGCAVVDDKIFLVGGMTPETGDLHRAVDRVDVYDVHSHTWSAGEPLPKPRAFPGAASVGGKLWLLGGCYDNSEPGLPLVSLRDVDVLEPGGSWQHRGCTVHSRHAAAVAVADTNIYVIGGTSSVLNGPLKRPEVYLQLDDCYRFPAEYPEAMTGIAAVSIPPKTVTFRSQSLTCMIQERLAE</sequence>
<dbReference type="Pfam" id="PF01344">
    <property type="entry name" value="Kelch_1"/>
    <property type="match status" value="1"/>
</dbReference>
<protein>
    <recommendedName>
        <fullName evidence="5">Kelch repeat-containing protein</fullName>
    </recommendedName>
</protein>
<feature type="compositionally biased region" description="Basic and acidic residues" evidence="3">
    <location>
        <begin position="215"/>
        <end position="239"/>
    </location>
</feature>
<organism evidence="4">
    <name type="scientific">Ixodes ricinus</name>
    <name type="common">Common tick</name>
    <name type="synonym">Acarus ricinus</name>
    <dbReference type="NCBI Taxonomy" id="34613"/>
    <lineage>
        <taxon>Eukaryota</taxon>
        <taxon>Metazoa</taxon>
        <taxon>Ecdysozoa</taxon>
        <taxon>Arthropoda</taxon>
        <taxon>Chelicerata</taxon>
        <taxon>Arachnida</taxon>
        <taxon>Acari</taxon>
        <taxon>Parasitiformes</taxon>
        <taxon>Ixodida</taxon>
        <taxon>Ixodoidea</taxon>
        <taxon>Ixodidae</taxon>
        <taxon>Ixodinae</taxon>
        <taxon>Ixodes</taxon>
    </lineage>
</organism>
<evidence type="ECO:0000256" key="3">
    <source>
        <dbReference type="SAM" id="MobiDB-lite"/>
    </source>
</evidence>
<dbReference type="AlphaFoldDB" id="A0A6B0VDW2"/>
<accession>A0A6B0VDW2</accession>
<dbReference type="Pfam" id="PF24681">
    <property type="entry name" value="Kelch_KLHDC2_KLHL20_DRC7"/>
    <property type="match status" value="1"/>
</dbReference>
<proteinExistence type="predicted"/>
<name>A0A6B0VDW2_IXORI</name>
<dbReference type="InterPro" id="IPR006652">
    <property type="entry name" value="Kelch_1"/>
</dbReference>
<feature type="region of interest" description="Disordered" evidence="3">
    <location>
        <begin position="169"/>
        <end position="249"/>
    </location>
</feature>